<gene>
    <name evidence="2" type="ORF">TPA0598_03_04680</name>
</gene>
<evidence type="ECO:0000256" key="1">
    <source>
        <dbReference type="SAM" id="MobiDB-lite"/>
    </source>
</evidence>
<reference evidence="3" key="1">
    <citation type="submission" date="2014-09" db="EMBL/GenBank/DDBJ databases">
        <title>Whole genome shotgun sequence of Streptomyces sp. NBRC 110027.</title>
        <authorList>
            <person name="Komaki H."/>
            <person name="Ichikawa N."/>
            <person name="Katano-Makiyama Y."/>
            <person name="Hosoyama A."/>
            <person name="Hashimoto M."/>
            <person name="Uohara A."/>
            <person name="Kitahashi Y."/>
            <person name="Ohji S."/>
            <person name="Kimura A."/>
            <person name="Yamazoe A."/>
            <person name="Igarashi Y."/>
            <person name="Fujita N."/>
        </authorList>
    </citation>
    <scope>NUCLEOTIDE SEQUENCE [LARGE SCALE GENOMIC DNA]</scope>
    <source>
        <strain evidence="3">NBRC 110027</strain>
    </source>
</reference>
<feature type="region of interest" description="Disordered" evidence="1">
    <location>
        <begin position="41"/>
        <end position="60"/>
    </location>
</feature>
<dbReference type="EMBL" id="BBNO01000003">
    <property type="protein sequence ID" value="GAO08007.1"/>
    <property type="molecule type" value="Genomic_DNA"/>
</dbReference>
<evidence type="ECO:0000313" key="2">
    <source>
        <dbReference type="EMBL" id="GAO08007.1"/>
    </source>
</evidence>
<sequence>MRWGVRQRPSHRAAVRSEATMRFRHTAAVLALLVPATGCSSGVVPSPPRHSAPPPAVPPASKEVRRLVLPFDAYALSGPDVHTIESAEDVLIRGCMRAEGKGWTALPQPSALDPDPPQRRRYGVIEPEVARRFGYHQPPAPPETARRDEIWRAREKMPRAAQLAAYGKDGVSGCWKKAHLRLLRDVPKSSTALFNRRIREEFTASQKDRAVSSVVRSWSACMKRDGYRYPDPLAAAGDDRWAKSPRPSRHEIAVAQTDVRCKRETRLVSVWSKAETRLQHGAVRSHAAEFQKLAAQKAGWLKAARKVLRSGA</sequence>
<comment type="caution">
    <text evidence="2">The sequence shown here is derived from an EMBL/GenBank/DDBJ whole genome shotgun (WGS) entry which is preliminary data.</text>
</comment>
<organism evidence="2 3">
    <name type="scientific">Streptomyces lydicamycinicus</name>
    <dbReference type="NCBI Taxonomy" id="1546107"/>
    <lineage>
        <taxon>Bacteria</taxon>
        <taxon>Bacillati</taxon>
        <taxon>Actinomycetota</taxon>
        <taxon>Actinomycetes</taxon>
        <taxon>Kitasatosporales</taxon>
        <taxon>Streptomycetaceae</taxon>
        <taxon>Streptomyces</taxon>
    </lineage>
</organism>
<reference evidence="2 3" key="2">
    <citation type="journal article" date="2015" name="Stand. Genomic Sci.">
        <title>Draft genome sequence of marine-derived Streptomyces sp. TP-A0598, a producer of anti-MRSA antibiotic lydicamycins.</title>
        <authorList>
            <person name="Komaki H."/>
            <person name="Ichikawa N."/>
            <person name="Hosoyama A."/>
            <person name="Fujita N."/>
            <person name="Igarashi Y."/>
        </authorList>
    </citation>
    <scope>NUCLEOTIDE SEQUENCE [LARGE SCALE GENOMIC DNA]</scope>
    <source>
        <strain evidence="2 3">NBRC 110027</strain>
    </source>
</reference>
<dbReference type="Proteomes" id="UP000048965">
    <property type="component" value="Unassembled WGS sequence"/>
</dbReference>
<accession>A0A0P4R6I4</accession>
<feature type="compositionally biased region" description="Pro residues" evidence="1">
    <location>
        <begin position="45"/>
        <end position="58"/>
    </location>
</feature>
<name>A0A0P4R6I4_9ACTN</name>
<dbReference type="AlphaFoldDB" id="A0A0P4R6I4"/>
<evidence type="ECO:0000313" key="3">
    <source>
        <dbReference type="Proteomes" id="UP000048965"/>
    </source>
</evidence>
<proteinExistence type="predicted"/>
<keyword evidence="3" id="KW-1185">Reference proteome</keyword>
<protein>
    <submittedName>
        <fullName evidence="2">Uncharacterized protein</fullName>
    </submittedName>
</protein>